<evidence type="ECO:0000259" key="1">
    <source>
        <dbReference type="Pfam" id="PF04967"/>
    </source>
</evidence>
<organism evidence="2 3">
    <name type="scientific">Promethearchaeum syntrophicum</name>
    <dbReference type="NCBI Taxonomy" id="2594042"/>
    <lineage>
        <taxon>Archaea</taxon>
        <taxon>Promethearchaeati</taxon>
        <taxon>Promethearchaeota</taxon>
        <taxon>Promethearchaeia</taxon>
        <taxon>Promethearchaeales</taxon>
        <taxon>Promethearchaeaceae</taxon>
        <taxon>Promethearchaeum</taxon>
    </lineage>
</organism>
<protein>
    <submittedName>
        <fullName evidence="2">Helix-turn-helix domain-containing protein</fullName>
    </submittedName>
</protein>
<dbReference type="PANTHER" id="PTHR34236">
    <property type="entry name" value="DIMETHYL SULFOXIDE REDUCTASE TRANSCRIPTIONAL ACTIVATOR"/>
    <property type="match status" value="1"/>
</dbReference>
<dbReference type="PANTHER" id="PTHR34236:SF1">
    <property type="entry name" value="DIMETHYL SULFOXIDE REDUCTASE TRANSCRIPTIONAL ACTIVATOR"/>
    <property type="match status" value="1"/>
</dbReference>
<dbReference type="InterPro" id="IPR007050">
    <property type="entry name" value="HTH_bacterioopsin"/>
</dbReference>
<dbReference type="Pfam" id="PF04967">
    <property type="entry name" value="HTH_10"/>
    <property type="match status" value="1"/>
</dbReference>
<dbReference type="GeneID" id="41330910"/>
<name>A0A5B9DE75_9ARCH</name>
<dbReference type="OrthoDB" id="51502at2157"/>
<evidence type="ECO:0000313" key="3">
    <source>
        <dbReference type="Proteomes" id="UP000321408"/>
    </source>
</evidence>
<gene>
    <name evidence="2" type="ORF">DSAG12_02932</name>
</gene>
<reference evidence="2 3" key="1">
    <citation type="journal article" date="2020" name="Nature">
        <title>Isolation of an archaeon at the prokaryote-eukaryote interface.</title>
        <authorList>
            <person name="Imachi H."/>
            <person name="Nobu M.K."/>
            <person name="Nakahara N."/>
            <person name="Morono Y."/>
            <person name="Ogawara M."/>
            <person name="Takaki Y."/>
            <person name="Takano Y."/>
            <person name="Uematsu K."/>
            <person name="Ikuta T."/>
            <person name="Ito M."/>
            <person name="Matsui Y."/>
            <person name="Miyazaki M."/>
            <person name="Murata K."/>
            <person name="Saito Y."/>
            <person name="Sakai S."/>
            <person name="Song C."/>
            <person name="Tasumi E."/>
            <person name="Yamanaka Y."/>
            <person name="Yamaguchi T."/>
            <person name="Kamagata Y."/>
            <person name="Tamaki H."/>
            <person name="Takai K."/>
        </authorList>
    </citation>
    <scope>NUCLEOTIDE SEQUENCE [LARGE SCALE GENOMIC DNA]</scope>
    <source>
        <strain evidence="2 3">MK-D1</strain>
    </source>
</reference>
<keyword evidence="3" id="KW-1185">Reference proteome</keyword>
<dbReference type="Proteomes" id="UP000321408">
    <property type="component" value="Chromosome"/>
</dbReference>
<dbReference type="EMBL" id="CP042905">
    <property type="protein sequence ID" value="QEE17100.1"/>
    <property type="molecule type" value="Genomic_DNA"/>
</dbReference>
<proteinExistence type="predicted"/>
<evidence type="ECO:0000313" key="2">
    <source>
        <dbReference type="EMBL" id="QEE17100.1"/>
    </source>
</evidence>
<sequence length="224" mass="26015">MNDDTIQVKFTFPIPTDKWLANFSRSYPLLQFRLLSMLPISKNQGYCLLQIEGTNIKQFWENFVQFYEAKNYNLIFKDEKSIALNIVMEETWVLNMIVEAQAVLHFPIIIHDGIALFELIASRVKIEQMFNNSNWKKLEISIKQIGQYCANTILTPRQSEILTKALANGFFEIPRRISLSDFAKDFGISATALSGNIRRITQKLGENYLNAFDFKKETTKKIRN</sequence>
<accession>A0A5B9DE75</accession>
<dbReference type="KEGG" id="psyt:DSAG12_02932"/>
<reference evidence="2 3" key="2">
    <citation type="journal article" date="2024" name="Int. J. Syst. Evol. Microbiol.">
        <title>Promethearchaeum syntrophicum gen. nov., sp. nov., an anaerobic, obligately syntrophic archaeon, the first isolate of the lineage 'Asgard' archaea, and proposal of the new archaeal phylum Promethearchaeota phyl. nov. and kingdom Promethearchaeati regn. nov.</title>
        <authorList>
            <person name="Imachi H."/>
            <person name="Nobu M.K."/>
            <person name="Kato S."/>
            <person name="Takaki Y."/>
            <person name="Miyazaki M."/>
            <person name="Miyata M."/>
            <person name="Ogawara M."/>
            <person name="Saito Y."/>
            <person name="Sakai S."/>
            <person name="Tahara Y.O."/>
            <person name="Takano Y."/>
            <person name="Tasumi E."/>
            <person name="Uematsu K."/>
            <person name="Yoshimura T."/>
            <person name="Itoh T."/>
            <person name="Ohkuma M."/>
            <person name="Takai K."/>
        </authorList>
    </citation>
    <scope>NUCLEOTIDE SEQUENCE [LARGE SCALE GENOMIC DNA]</scope>
    <source>
        <strain evidence="2 3">MK-D1</strain>
    </source>
</reference>
<feature type="domain" description="HTH bat-type" evidence="1">
    <location>
        <begin position="154"/>
        <end position="204"/>
    </location>
</feature>
<dbReference type="AlphaFoldDB" id="A0A5B9DE75"/>
<dbReference type="RefSeq" id="WP_147664017.1">
    <property type="nucleotide sequence ID" value="NZ_CP042905.2"/>
</dbReference>